<keyword evidence="4" id="KW-1185">Reference proteome</keyword>
<dbReference type="Gene3D" id="3.30.70.1880">
    <property type="entry name" value="Protein of unknown function DUF881"/>
    <property type="match status" value="1"/>
</dbReference>
<sequence length="239" mass="27220">MMKKSSQISVALVCSILGFMLAYQFKSIIKQQKSLNISQKNTSDITVEVEQYKKDKKELEKKVDELEKKAKGYEDQAAKKSDSTKHMLEELDRQRLINGNLDVKGPGVTIYLNPNNNIFGRSPEEQLTDKHLIYLVNELRFADAEAISINGIRVVNTTGIRTAGNYIMVDDTRVSPTSRITITAIGNPETLYAALEFPESFQDFRNICEVKYEKSKDIEIKKNNKVINYKYAKPVAKEQ</sequence>
<dbReference type="EMBL" id="BAAACG010000010">
    <property type="protein sequence ID" value="GAA0743758.1"/>
    <property type="molecule type" value="Genomic_DNA"/>
</dbReference>
<feature type="coiled-coil region" evidence="2">
    <location>
        <begin position="42"/>
        <end position="83"/>
    </location>
</feature>
<dbReference type="Pfam" id="PF05949">
    <property type="entry name" value="DUF881"/>
    <property type="match status" value="1"/>
</dbReference>
<evidence type="ECO:0000256" key="1">
    <source>
        <dbReference type="ARBA" id="ARBA00009108"/>
    </source>
</evidence>
<name>A0ABN1JQ11_9CLOT</name>
<evidence type="ECO:0000313" key="4">
    <source>
        <dbReference type="Proteomes" id="UP001501510"/>
    </source>
</evidence>
<proteinExistence type="inferred from homology"/>
<evidence type="ECO:0000256" key="2">
    <source>
        <dbReference type="SAM" id="Coils"/>
    </source>
</evidence>
<dbReference type="InterPro" id="IPR010273">
    <property type="entry name" value="DUF881"/>
</dbReference>
<comment type="caution">
    <text evidence="3">The sequence shown here is derived from an EMBL/GenBank/DDBJ whole genome shotgun (WGS) entry which is preliminary data.</text>
</comment>
<organism evidence="3 4">
    <name type="scientific">Clostridium oceanicum</name>
    <dbReference type="NCBI Taxonomy" id="1543"/>
    <lineage>
        <taxon>Bacteria</taxon>
        <taxon>Bacillati</taxon>
        <taxon>Bacillota</taxon>
        <taxon>Clostridia</taxon>
        <taxon>Eubacteriales</taxon>
        <taxon>Clostridiaceae</taxon>
        <taxon>Clostridium</taxon>
    </lineage>
</organism>
<dbReference type="Proteomes" id="UP001501510">
    <property type="component" value="Unassembled WGS sequence"/>
</dbReference>
<accession>A0ABN1JQ11</accession>
<comment type="similarity">
    <text evidence="1">Belongs to the UPF0749 family.</text>
</comment>
<dbReference type="PANTHER" id="PTHR37313:SF2">
    <property type="entry name" value="UPF0749 PROTEIN YLXX"/>
    <property type="match status" value="1"/>
</dbReference>
<evidence type="ECO:0000313" key="3">
    <source>
        <dbReference type="EMBL" id="GAA0743758.1"/>
    </source>
</evidence>
<dbReference type="PANTHER" id="PTHR37313">
    <property type="entry name" value="UPF0749 PROTEIN RV1825"/>
    <property type="match status" value="1"/>
</dbReference>
<keyword evidence="2" id="KW-0175">Coiled coil</keyword>
<gene>
    <name evidence="3" type="ORF">GCM10008906_27890</name>
</gene>
<reference evidence="3 4" key="1">
    <citation type="journal article" date="2019" name="Int. J. Syst. Evol. Microbiol.">
        <title>The Global Catalogue of Microorganisms (GCM) 10K type strain sequencing project: providing services to taxonomists for standard genome sequencing and annotation.</title>
        <authorList>
            <consortium name="The Broad Institute Genomics Platform"/>
            <consortium name="The Broad Institute Genome Sequencing Center for Infectious Disease"/>
            <person name="Wu L."/>
            <person name="Ma J."/>
        </authorList>
    </citation>
    <scope>NUCLEOTIDE SEQUENCE [LARGE SCALE GENOMIC DNA]</scope>
    <source>
        <strain evidence="3 4">JCM 1407</strain>
    </source>
</reference>
<protein>
    <submittedName>
        <fullName evidence="3">DUF881 domain-containing protein</fullName>
    </submittedName>
</protein>